<dbReference type="GO" id="GO:0015074">
    <property type="term" value="P:DNA integration"/>
    <property type="evidence" value="ECO:0007669"/>
    <property type="project" value="InterPro"/>
</dbReference>
<dbReference type="AlphaFoldDB" id="A0A0B1Z964"/>
<organism evidence="2 3">
    <name type="scientific">Pseudomonas frederiksbergensis</name>
    <dbReference type="NCBI Taxonomy" id="104087"/>
    <lineage>
        <taxon>Bacteria</taxon>
        <taxon>Pseudomonadati</taxon>
        <taxon>Pseudomonadota</taxon>
        <taxon>Gammaproteobacteria</taxon>
        <taxon>Pseudomonadales</taxon>
        <taxon>Pseudomonadaceae</taxon>
        <taxon>Pseudomonas</taxon>
    </lineage>
</organism>
<dbReference type="Proteomes" id="UP000030949">
    <property type="component" value="Unassembled WGS sequence"/>
</dbReference>
<dbReference type="OrthoDB" id="8533280at2"/>
<name>A0A0B1Z964_9PSED</name>
<sequence length="490" mass="57019">MAQLYRLLPDVKLPSGAAPLTKTRQHFVTYLQHASLPLMYWPNGKPCHLVNLWLTETAECTTGTESTKTHATLITPLIRFAFTRGISLYEFNDSYFTIFTNVLKEESKVGKTGIAHLARSKKQVLAIQHATLRFFVWLQRNHPLYDHTPLIGLAIDQPRIVIEWRSTPYTSALHIWHSELVVPSPPINDKFPMPEKYITKLRTAVYQRHQKLVDRHKNSKRHSNQHFLEVLRYLYSRRMFTINMMTNFGLRPQELMEMPIQENSSITSTLTIVLPTKKTRTDNTFRYLKITIGLAVTLQAYFDDRLQFIAYLAEHKTPPSSTTELFLGKDGAPLNKASVTKEFDRLCSDAELNNRKVCLSMFRHRFISREVKAELLLRSRKNTDLLRELTPSLRESVARTVMTKTGQRDPKSIWHYVDEQYKLLATPDSHESFQSIKDDLDQTKNTLEDLLFRQNFSSQEQVTTELNLLRDYIRALEERLYVAERTQGDD</sequence>
<protein>
    <recommendedName>
        <fullName evidence="4">Tyr recombinase domain-containing protein</fullName>
    </recommendedName>
</protein>
<reference evidence="3" key="1">
    <citation type="submission" date="2015-03" db="EMBL/GenBank/DDBJ databases">
        <title>Pseudomonas frederiksbergensis hydrocarbon degrader.</title>
        <authorList>
            <person name="Brown L.M."/>
            <person name="Ruiz O.N."/>
            <person name="Mueller S."/>
            <person name="Gunasekera T.S."/>
        </authorList>
    </citation>
    <scope>NUCLEOTIDE SEQUENCE [LARGE SCALE GENOMIC DNA]</scope>
    <source>
        <strain evidence="3">SI8</strain>
    </source>
</reference>
<dbReference type="EMBL" id="JQGJ01000002">
    <property type="protein sequence ID" value="KHK65903.1"/>
    <property type="molecule type" value="Genomic_DNA"/>
</dbReference>
<dbReference type="GO" id="GO:0003677">
    <property type="term" value="F:DNA binding"/>
    <property type="evidence" value="ECO:0007669"/>
    <property type="project" value="InterPro"/>
</dbReference>
<keyword evidence="1" id="KW-0233">DNA recombination</keyword>
<dbReference type="InterPro" id="IPR011010">
    <property type="entry name" value="DNA_brk_join_enz"/>
</dbReference>
<evidence type="ECO:0000313" key="3">
    <source>
        <dbReference type="Proteomes" id="UP000030949"/>
    </source>
</evidence>
<gene>
    <name evidence="2" type="ORF">JZ00_03775</name>
</gene>
<evidence type="ECO:0000256" key="1">
    <source>
        <dbReference type="ARBA" id="ARBA00023172"/>
    </source>
</evidence>
<dbReference type="RefSeq" id="WP_039588972.1">
    <property type="nucleotide sequence ID" value="NZ_JQGJ02000004.1"/>
</dbReference>
<dbReference type="SUPFAM" id="SSF56349">
    <property type="entry name" value="DNA breaking-rejoining enzymes"/>
    <property type="match status" value="1"/>
</dbReference>
<proteinExistence type="predicted"/>
<accession>A0A0B1Z964</accession>
<dbReference type="GO" id="GO:0006310">
    <property type="term" value="P:DNA recombination"/>
    <property type="evidence" value="ECO:0007669"/>
    <property type="project" value="UniProtKB-KW"/>
</dbReference>
<dbReference type="InterPro" id="IPR013762">
    <property type="entry name" value="Integrase-like_cat_sf"/>
</dbReference>
<dbReference type="Gene3D" id="1.10.443.10">
    <property type="entry name" value="Intergrase catalytic core"/>
    <property type="match status" value="1"/>
</dbReference>
<evidence type="ECO:0008006" key="4">
    <source>
        <dbReference type="Google" id="ProtNLM"/>
    </source>
</evidence>
<evidence type="ECO:0000313" key="2">
    <source>
        <dbReference type="EMBL" id="KHK65903.1"/>
    </source>
</evidence>
<comment type="caution">
    <text evidence="2">The sequence shown here is derived from an EMBL/GenBank/DDBJ whole genome shotgun (WGS) entry which is preliminary data.</text>
</comment>